<evidence type="ECO:0000313" key="2">
    <source>
        <dbReference type="Proteomes" id="UP001230207"/>
    </source>
</evidence>
<organism evidence="1 2">
    <name type="scientific">Pararhizobium capsulatum DSM 1112</name>
    <dbReference type="NCBI Taxonomy" id="1121113"/>
    <lineage>
        <taxon>Bacteria</taxon>
        <taxon>Pseudomonadati</taxon>
        <taxon>Pseudomonadota</taxon>
        <taxon>Alphaproteobacteria</taxon>
        <taxon>Hyphomicrobiales</taxon>
        <taxon>Rhizobiaceae</taxon>
        <taxon>Rhizobium/Agrobacterium group</taxon>
        <taxon>Pararhizobium</taxon>
    </lineage>
</organism>
<dbReference type="NCBIfam" id="TIGR02241">
    <property type="entry name" value="conserved hypothetical phage tail region protein"/>
    <property type="match status" value="1"/>
</dbReference>
<evidence type="ECO:0000313" key="1">
    <source>
        <dbReference type="EMBL" id="MDQ0322144.1"/>
    </source>
</evidence>
<dbReference type="InterPro" id="IPR010667">
    <property type="entry name" value="Phage_T4_Gp19"/>
</dbReference>
<accession>A0ABU0BV79</accession>
<reference evidence="1 2" key="1">
    <citation type="submission" date="2023-07" db="EMBL/GenBank/DDBJ databases">
        <title>Genomic Encyclopedia of Type Strains, Phase IV (KMG-IV): sequencing the most valuable type-strain genomes for metagenomic binning, comparative biology and taxonomic classification.</title>
        <authorList>
            <person name="Goeker M."/>
        </authorList>
    </citation>
    <scope>NUCLEOTIDE SEQUENCE [LARGE SCALE GENOMIC DNA]</scope>
    <source>
        <strain evidence="1 2">DSM 1112</strain>
    </source>
</reference>
<keyword evidence="2" id="KW-1185">Reference proteome</keyword>
<dbReference type="InterPro" id="IPR011747">
    <property type="entry name" value="CHP02241"/>
</dbReference>
<proteinExistence type="predicted"/>
<dbReference type="Pfam" id="PF06841">
    <property type="entry name" value="Phage_T4_gp19"/>
    <property type="match status" value="1"/>
</dbReference>
<dbReference type="RefSeq" id="WP_307233702.1">
    <property type="nucleotide sequence ID" value="NZ_JAUSVF010000002.1"/>
</dbReference>
<dbReference type="EMBL" id="JAUSVF010000002">
    <property type="protein sequence ID" value="MDQ0322144.1"/>
    <property type="molecule type" value="Genomic_DNA"/>
</dbReference>
<dbReference type="Proteomes" id="UP001230207">
    <property type="component" value="Unassembled WGS sequence"/>
</dbReference>
<name>A0ABU0BV79_9HYPH</name>
<gene>
    <name evidence="1" type="ORF">QO002_004350</name>
</gene>
<dbReference type="PANTHER" id="PTHR38009">
    <property type="entry name" value="CONSERVED HYPOTHETICAL PHAGE TAIL PROTEIN"/>
    <property type="match status" value="1"/>
</dbReference>
<comment type="caution">
    <text evidence="1">The sequence shown here is derived from an EMBL/GenBank/DDBJ whole genome shotgun (WGS) entry which is preliminary data.</text>
</comment>
<dbReference type="PANTHER" id="PTHR38009:SF1">
    <property type="entry name" value="CONSERVED HYPOTHETICAL PHAGE TAIL PROTEIN"/>
    <property type="match status" value="1"/>
</dbReference>
<sequence>MPERNDPYAQFNFVLEIDGIDSAGFSEVSGINSESDIIEYREGSDPSRVRKLPALRKVGNITLKRGYTQNLELWNWRKTTLDGITQRKHGAIVLRDEKGDNRLRWQFYEGWVSKYEGPALNATANEAAIESIEIAVETIELVLPS</sequence>
<protein>
    <submittedName>
        <fullName evidence="1">Phage tail-like protein</fullName>
    </submittedName>
</protein>